<evidence type="ECO:0000256" key="4">
    <source>
        <dbReference type="PROSITE-ProRule" id="PRU00433"/>
    </source>
</evidence>
<dbReference type="Proteomes" id="UP001575105">
    <property type="component" value="Unassembled WGS sequence"/>
</dbReference>
<keyword evidence="6" id="KW-0812">Transmembrane</keyword>
<dbReference type="PROSITE" id="PS51007">
    <property type="entry name" value="CYTC"/>
    <property type="match status" value="1"/>
</dbReference>
<dbReference type="PANTHER" id="PTHR40394">
    <property type="entry name" value="LIPOPROTEIN-RELATED"/>
    <property type="match status" value="1"/>
</dbReference>
<evidence type="ECO:0000313" key="8">
    <source>
        <dbReference type="EMBL" id="MFA9477586.1"/>
    </source>
</evidence>
<dbReference type="InterPro" id="IPR009056">
    <property type="entry name" value="Cyt_c-like_dom"/>
</dbReference>
<evidence type="ECO:0000256" key="6">
    <source>
        <dbReference type="SAM" id="Phobius"/>
    </source>
</evidence>
<proteinExistence type="predicted"/>
<accession>A0ABV4U1V6</accession>
<sequence length="284" mass="31566">MARDVNNPNDASNGKQARLPSVIDKSFHLPRPPFWLIALLLISVVASWIPLSLIALSRVTLSERRPIELFQGMGDQPSYRAQSVNPLFEDNRAMRPPVPGTVGYGRTIGRPDPDELRESDHYYRGYQLVQNGDGEWEPEFFEGLPPEIEVNAGLMQRGRERYDIYCYPCHGMDGAGDGPINERAQRLMAAGPAQSAGTSWAPASDLHARDENTGGLQFGPELFPDGELFSVITHGIRNMPGYAQQIDVADRWAIVAYVRALQLSQDVPADELTPEQLERLRAGE</sequence>
<comment type="caution">
    <text evidence="8">The sequence shown here is derived from an EMBL/GenBank/DDBJ whole genome shotgun (WGS) entry which is preliminary data.</text>
</comment>
<keyword evidence="6" id="KW-1133">Transmembrane helix</keyword>
<name>A0ABV4U1V6_9BACT</name>
<keyword evidence="6" id="KW-0472">Membrane</keyword>
<keyword evidence="2 4" id="KW-0479">Metal-binding</keyword>
<gene>
    <name evidence="8" type="ORF">ACERK3_04680</name>
</gene>
<reference evidence="8 9" key="1">
    <citation type="submission" date="2024-08" db="EMBL/GenBank/DDBJ databases">
        <title>Whole-genome sequencing of halo(alkali)philic microorganisms from hypersaline lakes.</title>
        <authorList>
            <person name="Sorokin D.Y."/>
            <person name="Merkel A.Y."/>
            <person name="Messina E."/>
            <person name="Yakimov M."/>
        </authorList>
    </citation>
    <scope>NUCLEOTIDE SEQUENCE [LARGE SCALE GENOMIC DNA]</scope>
    <source>
        <strain evidence="8 9">AB-hyl4</strain>
    </source>
</reference>
<organism evidence="8 9">
    <name type="scientific">Natronomicrosphaera hydrolytica</name>
    <dbReference type="NCBI Taxonomy" id="3242702"/>
    <lineage>
        <taxon>Bacteria</taxon>
        <taxon>Pseudomonadati</taxon>
        <taxon>Planctomycetota</taxon>
        <taxon>Phycisphaerae</taxon>
        <taxon>Phycisphaerales</taxon>
        <taxon>Phycisphaeraceae</taxon>
        <taxon>Natronomicrosphaera</taxon>
    </lineage>
</organism>
<evidence type="ECO:0000256" key="3">
    <source>
        <dbReference type="ARBA" id="ARBA00023004"/>
    </source>
</evidence>
<dbReference type="SUPFAM" id="SSF46626">
    <property type="entry name" value="Cytochrome c"/>
    <property type="match status" value="1"/>
</dbReference>
<evidence type="ECO:0000259" key="7">
    <source>
        <dbReference type="PROSITE" id="PS51007"/>
    </source>
</evidence>
<evidence type="ECO:0000313" key="9">
    <source>
        <dbReference type="Proteomes" id="UP001575105"/>
    </source>
</evidence>
<feature type="transmembrane region" description="Helical" evidence="6">
    <location>
        <begin position="34"/>
        <end position="56"/>
    </location>
</feature>
<keyword evidence="3 4" id="KW-0408">Iron</keyword>
<evidence type="ECO:0000256" key="1">
    <source>
        <dbReference type="ARBA" id="ARBA00022617"/>
    </source>
</evidence>
<feature type="domain" description="Cytochrome c" evidence="7">
    <location>
        <begin position="153"/>
        <end position="262"/>
    </location>
</feature>
<dbReference type="Gene3D" id="1.10.760.10">
    <property type="entry name" value="Cytochrome c-like domain"/>
    <property type="match status" value="1"/>
</dbReference>
<feature type="region of interest" description="Disordered" evidence="5">
    <location>
        <begin position="90"/>
        <end position="113"/>
    </location>
</feature>
<protein>
    <submittedName>
        <fullName evidence="8">Cytochrome c</fullName>
    </submittedName>
</protein>
<keyword evidence="9" id="KW-1185">Reference proteome</keyword>
<evidence type="ECO:0000256" key="2">
    <source>
        <dbReference type="ARBA" id="ARBA00022723"/>
    </source>
</evidence>
<dbReference type="EMBL" id="JBGUBD010000003">
    <property type="protein sequence ID" value="MFA9477586.1"/>
    <property type="molecule type" value="Genomic_DNA"/>
</dbReference>
<keyword evidence="1 4" id="KW-0349">Heme</keyword>
<evidence type="ECO:0000256" key="5">
    <source>
        <dbReference type="SAM" id="MobiDB-lite"/>
    </source>
</evidence>
<dbReference type="PANTHER" id="PTHR40394:SF2">
    <property type="entry name" value="QUINOL:CYTOCHROME C OXIDOREDUCTASE MEMBRANE PROTEIN"/>
    <property type="match status" value="1"/>
</dbReference>
<dbReference type="Pfam" id="PF13442">
    <property type="entry name" value="Cytochrome_CBB3"/>
    <property type="match status" value="1"/>
</dbReference>
<dbReference type="RefSeq" id="WP_425344515.1">
    <property type="nucleotide sequence ID" value="NZ_JBGUBD010000003.1"/>
</dbReference>
<dbReference type="InterPro" id="IPR036909">
    <property type="entry name" value="Cyt_c-like_dom_sf"/>
</dbReference>